<sequence>MLPISSTPCWPRYGTIRRGLRKLGRDRAADRIGGCHRCCAAGFRRVASRAVRGSGEVPCPHRDAAGAVRRRRSAGADRPPHISLLGRRKRPLGERARPGGRRAVPAISPHPDNSRRSAPARMLYHRSRCDGRGLILSTGISRRSDDHRRLLRLTPCIRRIAHQSSSVASGNGPIKHLILIATLGACLVGCAVRQDVAQAVSAPALAPAPVQARLDQALADTPPLMQLHRLNGLSVAVFDDYGNVHTYAFGVKRADGDQPVTPSTAFSTASISKPVTALLCLLLDAEGRIDIDAPIAYSLTRWQLPHSEFPGAADITWRQLMTHTAGTSQHGFADYYEGDALPTLVDSLEGRLPRYDRPIAFEFVPGTDWQYSGGGYVILQMALEDEVGVPLHELARQRIFEPLSMTHTTMIQPGEPGFPGDVASVHDEAGALIRNGLPITPQVSASGMWSTPSDLATFAIAIQRGLRGETVDPVTPQIARTMTDIISLDYVGGMGTPFFRGFGLGNTEWFRHDGSNTGVNSDFFAAMEGGYGFVLMGNGDDGNTGPVFAELRREIIASMGWRGHHPIADAPLDDTLRNAVQGDYRGLLYDLGLDYTIEQRDEGLVIASEFFTQFLGTDASPMHHLGNGVFRIEDYPNLLTFELDAQGAVAAVSISRPGTEAPAFRRPIADLR</sequence>
<keyword evidence="4" id="KW-1185">Reference proteome</keyword>
<dbReference type="InterPro" id="IPR012338">
    <property type="entry name" value="Beta-lactam/transpept-like"/>
</dbReference>
<keyword evidence="3" id="KW-0378">Hydrolase</keyword>
<proteinExistence type="predicted"/>
<dbReference type="AlphaFoldDB" id="A0A395LIQ5"/>
<feature type="region of interest" description="Disordered" evidence="1">
    <location>
        <begin position="66"/>
        <end position="117"/>
    </location>
</feature>
<comment type="caution">
    <text evidence="3">The sequence shown here is derived from an EMBL/GenBank/DDBJ whole genome shotgun (WGS) entry which is preliminary data.</text>
</comment>
<accession>A0A395LIQ5</accession>
<dbReference type="Proteomes" id="UP000254101">
    <property type="component" value="Unassembled WGS sequence"/>
</dbReference>
<evidence type="ECO:0000313" key="3">
    <source>
        <dbReference type="EMBL" id="RDS76843.1"/>
    </source>
</evidence>
<dbReference type="OrthoDB" id="5705574at2"/>
<evidence type="ECO:0000259" key="2">
    <source>
        <dbReference type="Pfam" id="PF00144"/>
    </source>
</evidence>
<dbReference type="Gene3D" id="3.40.710.10">
    <property type="entry name" value="DD-peptidase/beta-lactamase superfamily"/>
    <property type="match status" value="1"/>
</dbReference>
<evidence type="ECO:0000256" key="1">
    <source>
        <dbReference type="SAM" id="MobiDB-lite"/>
    </source>
</evidence>
<dbReference type="InterPro" id="IPR001466">
    <property type="entry name" value="Beta-lactam-related"/>
</dbReference>
<dbReference type="EMBL" id="QRBB01000001">
    <property type="protein sequence ID" value="RDS76843.1"/>
    <property type="molecule type" value="Genomic_DNA"/>
</dbReference>
<gene>
    <name evidence="3" type="ORF">DL238_03950</name>
</gene>
<dbReference type="InterPro" id="IPR050789">
    <property type="entry name" value="Diverse_Enzym_Activities"/>
</dbReference>
<feature type="domain" description="Beta-lactamase-related" evidence="2">
    <location>
        <begin position="224"/>
        <end position="546"/>
    </location>
</feature>
<dbReference type="Pfam" id="PF00144">
    <property type="entry name" value="Beta-lactamase"/>
    <property type="match status" value="1"/>
</dbReference>
<dbReference type="PANTHER" id="PTHR43283">
    <property type="entry name" value="BETA-LACTAMASE-RELATED"/>
    <property type="match status" value="1"/>
</dbReference>
<reference evidence="3 4" key="1">
    <citation type="submission" date="2018-07" db="EMBL/GenBank/DDBJ databases">
        <title>Erythrobacter nanhaiensis sp. nov., a novel member of the genus Erythrobacter isolated from the South China Sea.</title>
        <authorList>
            <person name="Chen X."/>
            <person name="Liu J."/>
        </authorList>
    </citation>
    <scope>NUCLEOTIDE SEQUENCE [LARGE SCALE GENOMIC DNA]</scope>
    <source>
        <strain evidence="3 4">S-5</strain>
    </source>
</reference>
<name>A0A395LIQ5_9SPHN</name>
<dbReference type="GO" id="GO:0016787">
    <property type="term" value="F:hydrolase activity"/>
    <property type="evidence" value="ECO:0007669"/>
    <property type="project" value="UniProtKB-KW"/>
</dbReference>
<dbReference type="SUPFAM" id="SSF56601">
    <property type="entry name" value="beta-lactamase/transpeptidase-like"/>
    <property type="match status" value="1"/>
</dbReference>
<dbReference type="PANTHER" id="PTHR43283:SF18">
    <property type="match status" value="1"/>
</dbReference>
<organism evidence="3 4">
    <name type="scientific">Alteriqipengyuania lutimaris</name>
    <dbReference type="NCBI Taxonomy" id="1538146"/>
    <lineage>
        <taxon>Bacteria</taxon>
        <taxon>Pseudomonadati</taxon>
        <taxon>Pseudomonadota</taxon>
        <taxon>Alphaproteobacteria</taxon>
        <taxon>Sphingomonadales</taxon>
        <taxon>Erythrobacteraceae</taxon>
        <taxon>Alteriqipengyuania</taxon>
    </lineage>
</organism>
<evidence type="ECO:0000313" key="4">
    <source>
        <dbReference type="Proteomes" id="UP000254101"/>
    </source>
</evidence>
<protein>
    <submittedName>
        <fullName evidence="3">Class A beta-lactamase-related serine hydrolase</fullName>
    </submittedName>
</protein>